<reference evidence="1" key="1">
    <citation type="journal article" date="2019" name="MBio">
        <title>Virus Genomes from Deep Sea Sediments Expand the Ocean Megavirome and Support Independent Origins of Viral Gigantism.</title>
        <authorList>
            <person name="Backstrom D."/>
            <person name="Yutin N."/>
            <person name="Jorgensen S.L."/>
            <person name="Dharamshi J."/>
            <person name="Homa F."/>
            <person name="Zaremba-Niedwiedzka K."/>
            <person name="Spang A."/>
            <person name="Wolf Y.I."/>
            <person name="Koonin E.V."/>
            <person name="Ettema T.J."/>
        </authorList>
    </citation>
    <scope>NUCLEOTIDE SEQUENCE</scope>
</reference>
<organism evidence="1">
    <name type="scientific">Pithovirus LCPAC401</name>
    <dbReference type="NCBI Taxonomy" id="2506595"/>
    <lineage>
        <taxon>Viruses</taxon>
        <taxon>Pithoviruses</taxon>
    </lineage>
</organism>
<sequence length="213" mass="25188">MCKKDKMQINEIEDHMTQECEFRTIECKECNESILHSTMNDHIDIHTSYCKDCGEKIRFDKVHECKYESIKCNVCHKSMQRIFMEMHLGKECPRRIIQCDVCGVEKTADFMESYHKNCALVSCMHCDNIYTTETIVLHVIICQEQKLTCSFSECDFICKLKHYEKHLMENHTIIVCNISRCEKPLLIKDYIKHVQTQHNGRVKAVITINKEVW</sequence>
<proteinExistence type="predicted"/>
<dbReference type="InterPro" id="IPR013083">
    <property type="entry name" value="Znf_RING/FYVE/PHD"/>
</dbReference>
<evidence type="ECO:0008006" key="2">
    <source>
        <dbReference type="Google" id="ProtNLM"/>
    </source>
</evidence>
<accession>A0A481Z9X1</accession>
<evidence type="ECO:0000313" key="1">
    <source>
        <dbReference type="EMBL" id="QBK92617.1"/>
    </source>
</evidence>
<protein>
    <recommendedName>
        <fullName evidence="2">TRAF-type zinc finger protein</fullName>
    </recommendedName>
</protein>
<gene>
    <name evidence="1" type="ORF">LCPAC401_02550</name>
</gene>
<name>A0A481Z9X1_9VIRU</name>
<dbReference type="EMBL" id="MK500579">
    <property type="protein sequence ID" value="QBK92617.1"/>
    <property type="molecule type" value="Genomic_DNA"/>
</dbReference>
<dbReference type="Gene3D" id="3.30.40.10">
    <property type="entry name" value="Zinc/RING finger domain, C3HC4 (zinc finger)"/>
    <property type="match status" value="2"/>
</dbReference>